<sequence length="68" mass="7336">MQVRYLAQGYEGSVLPGNRTSDLQVTSPAPLPTTPHCRLIHEPQAQSQAQSVQCLCMSSLISAGGRLR</sequence>
<dbReference type="EMBL" id="GBXM01096152">
    <property type="protein sequence ID" value="JAH12425.1"/>
    <property type="molecule type" value="Transcribed_RNA"/>
</dbReference>
<reference evidence="1" key="1">
    <citation type="submission" date="2014-11" db="EMBL/GenBank/DDBJ databases">
        <authorList>
            <person name="Amaro Gonzalez C."/>
        </authorList>
    </citation>
    <scope>NUCLEOTIDE SEQUENCE</scope>
</reference>
<organism evidence="1">
    <name type="scientific">Anguilla anguilla</name>
    <name type="common">European freshwater eel</name>
    <name type="synonym">Muraena anguilla</name>
    <dbReference type="NCBI Taxonomy" id="7936"/>
    <lineage>
        <taxon>Eukaryota</taxon>
        <taxon>Metazoa</taxon>
        <taxon>Chordata</taxon>
        <taxon>Craniata</taxon>
        <taxon>Vertebrata</taxon>
        <taxon>Euteleostomi</taxon>
        <taxon>Actinopterygii</taxon>
        <taxon>Neopterygii</taxon>
        <taxon>Teleostei</taxon>
        <taxon>Anguilliformes</taxon>
        <taxon>Anguillidae</taxon>
        <taxon>Anguilla</taxon>
    </lineage>
</organism>
<dbReference type="AlphaFoldDB" id="A0A0E9Q7W8"/>
<evidence type="ECO:0000313" key="1">
    <source>
        <dbReference type="EMBL" id="JAH12425.1"/>
    </source>
</evidence>
<proteinExistence type="predicted"/>
<name>A0A0E9Q7W8_ANGAN</name>
<reference evidence="1" key="2">
    <citation type="journal article" date="2015" name="Fish Shellfish Immunol.">
        <title>Early steps in the European eel (Anguilla anguilla)-Vibrio vulnificus interaction in the gills: Role of the RtxA13 toxin.</title>
        <authorList>
            <person name="Callol A."/>
            <person name="Pajuelo D."/>
            <person name="Ebbesson L."/>
            <person name="Teles M."/>
            <person name="MacKenzie S."/>
            <person name="Amaro C."/>
        </authorList>
    </citation>
    <scope>NUCLEOTIDE SEQUENCE</scope>
</reference>
<accession>A0A0E9Q7W8</accession>
<protein>
    <submittedName>
        <fullName evidence="1">Uncharacterized protein</fullName>
    </submittedName>
</protein>